<dbReference type="STRING" id="137246.A0A401S2Z8"/>
<evidence type="ECO:0000313" key="3">
    <source>
        <dbReference type="Proteomes" id="UP000287033"/>
    </source>
</evidence>
<gene>
    <name evidence="2" type="ORF">chiPu_0003197</name>
</gene>
<accession>A0A401S2Z8</accession>
<feature type="compositionally biased region" description="Basic and acidic residues" evidence="1">
    <location>
        <begin position="464"/>
        <end position="475"/>
    </location>
</feature>
<dbReference type="GO" id="GO:0000226">
    <property type="term" value="P:microtubule cytoskeleton organization"/>
    <property type="evidence" value="ECO:0007669"/>
    <property type="project" value="TreeGrafter"/>
</dbReference>
<dbReference type="OrthoDB" id="6263678at2759"/>
<sequence length="475" mass="54500">MGKIIINMANKKAYSAGHSRNLMDPYLTQNHMTSHYNRILSAKASVDCSVPKSMLLSIKYKDQLKKQNLQTKYKKGFIPTRSESWSSSGSSGRLTVTESIQNPSMLEHRFLYLPGGQQFTPRILKKEAQSSLIHYNYYTPVKKKKLSKKKHMTQETQTDFTSSQDAPSLKNKKDRSQFTSSQIRSDEREDRDVLSLHSHCKELQESFEHPYDYYVERLSSSNKIKSSIMQKVKAEEEELKYLEFISDITSEILTRGLFSNSVLERIFERRIEENRHRLNEQKLRHMLDALKEDLGFKPEKDWKTSGCEPVLTNTKLLELKISDSLENPKFAQNWKEDTGTIVNLSIDNENEESWNLRVLGNSSASICYDRSIAGTTYLDAIYGEQIQDVLHTEQDHCLFSNSEENPDDLQSVDHPYNSTDCCTDLDGTTDLTEVDNLVVSLHTVDVKESCELEYDQSGSTLSQDSEKAFDDGINL</sequence>
<name>A0A401S2Z8_CHIPU</name>
<dbReference type="PANTHER" id="PTHR14917">
    <property type="entry name" value="SPERMATOGENESIS-ASSOCIATED PROTEIN 7"/>
    <property type="match status" value="1"/>
</dbReference>
<feature type="region of interest" description="Disordered" evidence="1">
    <location>
        <begin position="455"/>
        <end position="475"/>
    </location>
</feature>
<dbReference type="AlphaFoldDB" id="A0A401S2Z8"/>
<dbReference type="EMBL" id="BEZZ01000067">
    <property type="protein sequence ID" value="GCC24795.1"/>
    <property type="molecule type" value="Genomic_DNA"/>
</dbReference>
<dbReference type="GO" id="GO:0005930">
    <property type="term" value="C:axoneme"/>
    <property type="evidence" value="ECO:0007669"/>
    <property type="project" value="TreeGrafter"/>
</dbReference>
<dbReference type="Pfam" id="PF15244">
    <property type="entry name" value="HSD3"/>
    <property type="match status" value="2"/>
</dbReference>
<dbReference type="GO" id="GO:0045494">
    <property type="term" value="P:photoreceptor cell maintenance"/>
    <property type="evidence" value="ECO:0007669"/>
    <property type="project" value="TreeGrafter"/>
</dbReference>
<keyword evidence="3" id="KW-1185">Reference proteome</keyword>
<feature type="compositionally biased region" description="Polar residues" evidence="1">
    <location>
        <begin position="154"/>
        <end position="166"/>
    </location>
</feature>
<organism evidence="2 3">
    <name type="scientific">Chiloscyllium punctatum</name>
    <name type="common">Brownbanded bambooshark</name>
    <name type="synonym">Hemiscyllium punctatum</name>
    <dbReference type="NCBI Taxonomy" id="137246"/>
    <lineage>
        <taxon>Eukaryota</taxon>
        <taxon>Metazoa</taxon>
        <taxon>Chordata</taxon>
        <taxon>Craniata</taxon>
        <taxon>Vertebrata</taxon>
        <taxon>Chondrichthyes</taxon>
        <taxon>Elasmobranchii</taxon>
        <taxon>Galeomorphii</taxon>
        <taxon>Galeoidea</taxon>
        <taxon>Orectolobiformes</taxon>
        <taxon>Hemiscylliidae</taxon>
        <taxon>Chiloscyllium</taxon>
    </lineage>
</organism>
<evidence type="ECO:0000313" key="2">
    <source>
        <dbReference type="EMBL" id="GCC24795.1"/>
    </source>
</evidence>
<feature type="region of interest" description="Disordered" evidence="1">
    <location>
        <begin position="146"/>
        <end position="191"/>
    </location>
</feature>
<dbReference type="OMA" id="SARSESW"/>
<protein>
    <recommendedName>
        <fullName evidence="4">Spermatogenesis-associated protein 7</fullName>
    </recommendedName>
</protein>
<dbReference type="InterPro" id="IPR029357">
    <property type="entry name" value="SPATA7"/>
</dbReference>
<dbReference type="PANTHER" id="PTHR14917:SF4">
    <property type="entry name" value="SPERMATOGENESIS-ASSOCIATED 7"/>
    <property type="match status" value="1"/>
</dbReference>
<dbReference type="GO" id="GO:0120206">
    <property type="term" value="C:photoreceptor distal connecting cilium"/>
    <property type="evidence" value="ECO:0007669"/>
    <property type="project" value="TreeGrafter"/>
</dbReference>
<evidence type="ECO:0000256" key="1">
    <source>
        <dbReference type="SAM" id="MobiDB-lite"/>
    </source>
</evidence>
<comment type="caution">
    <text evidence="2">The sequence shown here is derived from an EMBL/GenBank/DDBJ whole genome shotgun (WGS) entry which is preliminary data.</text>
</comment>
<reference evidence="2 3" key="1">
    <citation type="journal article" date="2018" name="Nat. Ecol. Evol.">
        <title>Shark genomes provide insights into elasmobranch evolution and the origin of vertebrates.</title>
        <authorList>
            <person name="Hara Y"/>
            <person name="Yamaguchi K"/>
            <person name="Onimaru K"/>
            <person name="Kadota M"/>
            <person name="Koyanagi M"/>
            <person name="Keeley SD"/>
            <person name="Tatsumi K"/>
            <person name="Tanaka K"/>
            <person name="Motone F"/>
            <person name="Kageyama Y"/>
            <person name="Nozu R"/>
            <person name="Adachi N"/>
            <person name="Nishimura O"/>
            <person name="Nakagawa R"/>
            <person name="Tanegashima C"/>
            <person name="Kiyatake I"/>
            <person name="Matsumoto R"/>
            <person name="Murakumo K"/>
            <person name="Nishida K"/>
            <person name="Terakita A"/>
            <person name="Kuratani S"/>
            <person name="Sato K"/>
            <person name="Hyodo S Kuraku.S."/>
        </authorList>
    </citation>
    <scope>NUCLEOTIDE SEQUENCE [LARGE SCALE GENOMIC DNA]</scope>
</reference>
<dbReference type="GO" id="GO:0036064">
    <property type="term" value="C:ciliary basal body"/>
    <property type="evidence" value="ECO:0007669"/>
    <property type="project" value="TreeGrafter"/>
</dbReference>
<dbReference type="Proteomes" id="UP000287033">
    <property type="component" value="Unassembled WGS sequence"/>
</dbReference>
<dbReference type="GO" id="GO:0120200">
    <property type="term" value="C:rod photoreceptor outer segment"/>
    <property type="evidence" value="ECO:0007669"/>
    <property type="project" value="TreeGrafter"/>
</dbReference>
<proteinExistence type="predicted"/>
<evidence type="ECO:0008006" key="4">
    <source>
        <dbReference type="Google" id="ProtNLM"/>
    </source>
</evidence>